<name>A0A4Q5KL39_9GAMM</name>
<reference evidence="1 2" key="1">
    <citation type="submission" date="2019-02" db="EMBL/GenBank/DDBJ databases">
        <title>Genome sequences of Aliivibrio finisterrensis strains from farmed Atlantic salmon.</title>
        <authorList>
            <person name="Bowman J.P."/>
        </authorList>
    </citation>
    <scope>NUCLEOTIDE SEQUENCE [LARGE SCALE GENOMIC DNA]</scope>
    <source>
        <strain evidence="1 2">A32</strain>
    </source>
</reference>
<dbReference type="Proteomes" id="UP000293465">
    <property type="component" value="Unassembled WGS sequence"/>
</dbReference>
<dbReference type="RefSeq" id="WP_130087908.1">
    <property type="nucleotide sequence ID" value="NZ_SEZJ01000013.1"/>
</dbReference>
<dbReference type="AlphaFoldDB" id="A0A4Q5KL39"/>
<sequence>MLKIFNYDGTEEMEISENISVNHLKKKLVDEWSPYFDCFKCGRKSYCKYSENSENTDYLYNEVQCGVVRSFIEEYIDISAIEFETLSDASKNEFLSGLYYLSKFVFDSENYVGAFQQRGFIKEMYTKQVAKRLLGLATDMQITLQKSCEYLKQVDFTCTQRLMLLVEGASEKEFIEQYSKLELGFIGNVYVESYDGKDNRDKKKIFQMINYFKSKGFKVLMQIDKDGKDIRLTQHVKSGLFDHEDYFSFSEDLENTYPNKLIAECLEEFGSDSNLILERLSIPRESGVTLYNHLKETAVWLPPKPLFAKKMANLVSDHDLVNRSDCNNMELVQFLKFIAAHSLKI</sequence>
<evidence type="ECO:0000313" key="1">
    <source>
        <dbReference type="EMBL" id="RYU45480.1"/>
    </source>
</evidence>
<comment type="caution">
    <text evidence="1">The sequence shown here is derived from an EMBL/GenBank/DDBJ whole genome shotgun (WGS) entry which is preliminary data.</text>
</comment>
<evidence type="ECO:0008006" key="3">
    <source>
        <dbReference type="Google" id="ProtNLM"/>
    </source>
</evidence>
<organism evidence="1 2">
    <name type="scientific">Aliivibrio finisterrensis</name>
    <dbReference type="NCBI Taxonomy" id="511998"/>
    <lineage>
        <taxon>Bacteria</taxon>
        <taxon>Pseudomonadati</taxon>
        <taxon>Pseudomonadota</taxon>
        <taxon>Gammaproteobacteria</taxon>
        <taxon>Vibrionales</taxon>
        <taxon>Vibrionaceae</taxon>
        <taxon>Aliivibrio</taxon>
    </lineage>
</organism>
<accession>A0A4Q5KL39</accession>
<dbReference type="OrthoDB" id="7065791at2"/>
<dbReference type="GeneID" id="56276242"/>
<proteinExistence type="predicted"/>
<gene>
    <name evidence="1" type="ORF">ERW49_14325</name>
</gene>
<protein>
    <recommendedName>
        <fullName evidence="3">DUF4435 domain-containing protein</fullName>
    </recommendedName>
</protein>
<dbReference type="EMBL" id="SEZJ01000013">
    <property type="protein sequence ID" value="RYU45480.1"/>
    <property type="molecule type" value="Genomic_DNA"/>
</dbReference>
<evidence type="ECO:0000313" key="2">
    <source>
        <dbReference type="Proteomes" id="UP000293465"/>
    </source>
</evidence>